<keyword evidence="7 9" id="KW-0408">Iron</keyword>
<dbReference type="Gene3D" id="3.30.70.20">
    <property type="match status" value="1"/>
</dbReference>
<organism evidence="11 12">
    <name type="scientific">Desulfobulbus propionicus (strain ATCC 33891 / DSM 2032 / VKM B-1956 / 1pr3)</name>
    <dbReference type="NCBI Taxonomy" id="577650"/>
    <lineage>
        <taxon>Bacteria</taxon>
        <taxon>Pseudomonadati</taxon>
        <taxon>Thermodesulfobacteriota</taxon>
        <taxon>Desulfobulbia</taxon>
        <taxon>Desulfobulbales</taxon>
        <taxon>Desulfobulbaceae</taxon>
        <taxon>Desulfobulbus</taxon>
    </lineage>
</organism>
<evidence type="ECO:0000256" key="3">
    <source>
        <dbReference type="ARBA" id="ARBA00022448"/>
    </source>
</evidence>
<dbReference type="InterPro" id="IPR052395">
    <property type="entry name" value="ET_Ferredoxin"/>
</dbReference>
<accession>A0A7U3YMU9</accession>
<dbReference type="InterPro" id="IPR017896">
    <property type="entry name" value="4Fe4S_Fe-S-bd"/>
</dbReference>
<evidence type="ECO:0000259" key="10">
    <source>
        <dbReference type="PROSITE" id="PS51379"/>
    </source>
</evidence>
<dbReference type="PROSITE" id="PS51379">
    <property type="entry name" value="4FE4S_FER_2"/>
    <property type="match status" value="1"/>
</dbReference>
<evidence type="ECO:0000256" key="7">
    <source>
        <dbReference type="ARBA" id="ARBA00023004"/>
    </source>
</evidence>
<dbReference type="KEGG" id="dpr:Despr_2118"/>
<dbReference type="SUPFAM" id="SSF54862">
    <property type="entry name" value="4Fe-4S ferredoxins"/>
    <property type="match status" value="1"/>
</dbReference>
<protein>
    <recommendedName>
        <fullName evidence="9">Ferredoxin</fullName>
    </recommendedName>
</protein>
<name>A0A7U3YMU9_DESPD</name>
<evidence type="ECO:0000256" key="2">
    <source>
        <dbReference type="ARBA" id="ARBA00003532"/>
    </source>
</evidence>
<evidence type="ECO:0000256" key="5">
    <source>
        <dbReference type="ARBA" id="ARBA00022723"/>
    </source>
</evidence>
<keyword evidence="4" id="KW-0004">4Fe-4S</keyword>
<keyword evidence="3 9" id="KW-0813">Transport</keyword>
<reference evidence="11 12" key="1">
    <citation type="journal article" date="2011" name="Stand. Genomic Sci.">
        <title>Complete genome sequence of Desulfobulbus propionicus type strain (1pr3).</title>
        <authorList>
            <person name="Pagani I."/>
            <person name="Lapidus A."/>
            <person name="Nolan M."/>
            <person name="Lucas S."/>
            <person name="Hammon N."/>
            <person name="Deshpande S."/>
            <person name="Cheng J.F."/>
            <person name="Chertkov O."/>
            <person name="Davenport K."/>
            <person name="Tapia R."/>
            <person name="Han C."/>
            <person name="Goodwin L."/>
            <person name="Pitluck S."/>
            <person name="Liolios K."/>
            <person name="Mavromatis K."/>
            <person name="Ivanova N."/>
            <person name="Mikhailova N."/>
            <person name="Pati A."/>
            <person name="Chen A."/>
            <person name="Palaniappan K."/>
            <person name="Land M."/>
            <person name="Hauser L."/>
            <person name="Chang Y.J."/>
            <person name="Jeffries C.D."/>
            <person name="Detter J.C."/>
            <person name="Brambilla E."/>
            <person name="Kannan K.P."/>
            <person name="Djao O.D."/>
            <person name="Rohde M."/>
            <person name="Pukall R."/>
            <person name="Spring S."/>
            <person name="Goker M."/>
            <person name="Sikorski J."/>
            <person name="Woyke T."/>
            <person name="Bristow J."/>
            <person name="Eisen J.A."/>
            <person name="Markowitz V."/>
            <person name="Hugenholtz P."/>
            <person name="Kyrpides N.C."/>
            <person name="Klenk H.P."/>
        </authorList>
    </citation>
    <scope>NUCLEOTIDE SEQUENCE [LARGE SCALE GENOMIC DNA]</scope>
    <source>
        <strain evidence="12">ATCC 33891 / DSM 2032 / 1pr3</strain>
    </source>
</reference>
<dbReference type="GO" id="GO:0005506">
    <property type="term" value="F:iron ion binding"/>
    <property type="evidence" value="ECO:0007669"/>
    <property type="project" value="UniProtKB-UniRule"/>
</dbReference>
<keyword evidence="5 9" id="KW-0479">Metal-binding</keyword>
<evidence type="ECO:0000256" key="4">
    <source>
        <dbReference type="ARBA" id="ARBA00022485"/>
    </source>
</evidence>
<dbReference type="InterPro" id="IPR017900">
    <property type="entry name" value="4Fe4S_Fe_S_CS"/>
</dbReference>
<keyword evidence="6 9" id="KW-0249">Electron transport</keyword>
<dbReference type="Proteomes" id="UP000006365">
    <property type="component" value="Chromosome"/>
</dbReference>
<evidence type="ECO:0000256" key="8">
    <source>
        <dbReference type="ARBA" id="ARBA00023014"/>
    </source>
</evidence>
<proteinExistence type="predicted"/>
<evidence type="ECO:0000256" key="6">
    <source>
        <dbReference type="ARBA" id="ARBA00022982"/>
    </source>
</evidence>
<dbReference type="EMBL" id="CP002364">
    <property type="protein sequence ID" value="ADW18265.1"/>
    <property type="molecule type" value="Genomic_DNA"/>
</dbReference>
<dbReference type="InterPro" id="IPR001080">
    <property type="entry name" value="3Fe4S_ferredoxin"/>
</dbReference>
<dbReference type="AlphaFoldDB" id="A0A7U3YMU9"/>
<feature type="domain" description="4Fe-4S ferredoxin-type" evidence="10">
    <location>
        <begin position="43"/>
        <end position="73"/>
    </location>
</feature>
<dbReference type="GO" id="GO:0051539">
    <property type="term" value="F:4 iron, 4 sulfur cluster binding"/>
    <property type="evidence" value="ECO:0007669"/>
    <property type="project" value="UniProtKB-KW"/>
</dbReference>
<dbReference type="GO" id="GO:0009055">
    <property type="term" value="F:electron transfer activity"/>
    <property type="evidence" value="ECO:0007669"/>
    <property type="project" value="UniProtKB-UniRule"/>
</dbReference>
<dbReference type="PROSITE" id="PS00198">
    <property type="entry name" value="4FE4S_FER_1"/>
    <property type="match status" value="1"/>
</dbReference>
<dbReference type="PRINTS" id="PR00352">
    <property type="entry name" value="3FE4SFRDOXIN"/>
</dbReference>
<gene>
    <name evidence="11" type="ordered locus">Despr_2118</name>
</gene>
<evidence type="ECO:0000256" key="1">
    <source>
        <dbReference type="ARBA" id="ARBA00001966"/>
    </source>
</evidence>
<keyword evidence="8 9" id="KW-0411">Iron-sulfur</keyword>
<sequence length="103" mass="11224">MPRPRARPCRRSAGIVEERPPAAAPHAVTGIFFTSAREHGMSKQVAINQEECLGCEACVELCPEIFGFDIDETKAYVLMEEDGDEDCIEEAIGSCPAGCISYE</sequence>
<dbReference type="PANTHER" id="PTHR39163:SF1">
    <property type="entry name" value="FERREDOXIN"/>
    <property type="match status" value="1"/>
</dbReference>
<evidence type="ECO:0000313" key="11">
    <source>
        <dbReference type="EMBL" id="ADW18265.1"/>
    </source>
</evidence>
<evidence type="ECO:0000313" key="12">
    <source>
        <dbReference type="Proteomes" id="UP000006365"/>
    </source>
</evidence>
<evidence type="ECO:0000256" key="9">
    <source>
        <dbReference type="RuleBase" id="RU368020"/>
    </source>
</evidence>
<dbReference type="PANTHER" id="PTHR39163">
    <property type="entry name" value="FERREDOXIN"/>
    <property type="match status" value="1"/>
</dbReference>
<comment type="cofactor">
    <cofactor evidence="1">
        <name>[4Fe-4S] cluster</name>
        <dbReference type="ChEBI" id="CHEBI:49883"/>
    </cofactor>
</comment>
<comment type="function">
    <text evidence="2 9">Ferredoxins are iron-sulfur proteins that transfer electrons in a wide variety of metabolic reactions.</text>
</comment>
<keyword evidence="12" id="KW-1185">Reference proteome</keyword>
<dbReference type="Pfam" id="PF13370">
    <property type="entry name" value="Fer4_13"/>
    <property type="match status" value="1"/>
</dbReference>